<organism evidence="13 14">
    <name type="scientific">Puniceibacterium antarcticum</name>
    <dbReference type="NCBI Taxonomy" id="1206336"/>
    <lineage>
        <taxon>Bacteria</taxon>
        <taxon>Pseudomonadati</taxon>
        <taxon>Pseudomonadota</taxon>
        <taxon>Alphaproteobacteria</taxon>
        <taxon>Rhodobacterales</taxon>
        <taxon>Paracoccaceae</taxon>
        <taxon>Puniceibacterium</taxon>
    </lineage>
</organism>
<dbReference type="GO" id="GO:0000049">
    <property type="term" value="F:tRNA binding"/>
    <property type="evidence" value="ECO:0007669"/>
    <property type="project" value="TreeGrafter"/>
</dbReference>
<dbReference type="GO" id="GO:0005524">
    <property type="term" value="F:ATP binding"/>
    <property type="evidence" value="ECO:0007669"/>
    <property type="project" value="UniProtKB-KW"/>
</dbReference>
<dbReference type="GO" id="GO:0003725">
    <property type="term" value="F:double-stranded RNA binding"/>
    <property type="evidence" value="ECO:0007669"/>
    <property type="project" value="InterPro"/>
</dbReference>
<sequence>MTSTAANPVVDRAADCLAAGGVVLLPTDTVFGLAALPDNAGAVARIFALKDRPAHKNLAVMISDIAQLEAIGADVTDLVRVLVASPFCPGALSMAVGLRDTGRAAWLQDREELAFRIPDDAFLLELINRTGPLLVTSANRSGLGTLGTAAAAAAQLTGAPDLVIEGRECGAIPSTLVNCRKVPPVIERHGVLSAQELAEYLA</sequence>
<evidence type="ECO:0000256" key="8">
    <source>
        <dbReference type="ARBA" id="ARBA00022741"/>
    </source>
</evidence>
<comment type="similarity">
    <text evidence="2">Belongs to the SUA5 family.</text>
</comment>
<dbReference type="EMBL" id="AWWI01000121">
    <property type="protein sequence ID" value="PIL18703.1"/>
    <property type="molecule type" value="Genomic_DNA"/>
</dbReference>
<evidence type="ECO:0000259" key="12">
    <source>
        <dbReference type="PROSITE" id="PS51163"/>
    </source>
</evidence>
<protein>
    <recommendedName>
        <fullName evidence="10">L-threonylcarbamoyladenylate synthase</fullName>
        <ecNumber evidence="3">2.7.7.87</ecNumber>
    </recommendedName>
    <alternativeName>
        <fullName evidence="10">L-threonylcarbamoyladenylate synthase</fullName>
    </alternativeName>
</protein>
<evidence type="ECO:0000313" key="14">
    <source>
        <dbReference type="Proteomes" id="UP000231259"/>
    </source>
</evidence>
<dbReference type="InterPro" id="IPR050156">
    <property type="entry name" value="TC-AMP_synthase_SUA5"/>
</dbReference>
<reference evidence="13 14" key="1">
    <citation type="submission" date="2013-09" db="EMBL/GenBank/DDBJ databases">
        <title>Genome sequencing of Phaeobacter antarcticus sp. nov. SM1211.</title>
        <authorList>
            <person name="Zhang X.-Y."/>
            <person name="Liu C."/>
            <person name="Chen X.-L."/>
            <person name="Xie B.-B."/>
            <person name="Qin Q.-L."/>
            <person name="Rong J.-C."/>
            <person name="Zhang Y.-Z."/>
        </authorList>
    </citation>
    <scope>NUCLEOTIDE SEQUENCE [LARGE SCALE GENOMIC DNA]</scope>
    <source>
        <strain evidence="13 14">SM1211</strain>
    </source>
</reference>
<evidence type="ECO:0000256" key="3">
    <source>
        <dbReference type="ARBA" id="ARBA00012584"/>
    </source>
</evidence>
<dbReference type="Proteomes" id="UP000231259">
    <property type="component" value="Unassembled WGS sequence"/>
</dbReference>
<dbReference type="EC" id="2.7.7.87" evidence="3"/>
<dbReference type="GO" id="GO:0008033">
    <property type="term" value="P:tRNA processing"/>
    <property type="evidence" value="ECO:0007669"/>
    <property type="project" value="UniProtKB-KW"/>
</dbReference>
<feature type="domain" description="YrdC-like" evidence="12">
    <location>
        <begin position="7"/>
        <end position="192"/>
    </location>
</feature>
<dbReference type="PANTHER" id="PTHR17490">
    <property type="entry name" value="SUA5"/>
    <property type="match status" value="1"/>
</dbReference>
<comment type="catalytic activity">
    <reaction evidence="11">
        <text>L-threonine + hydrogencarbonate + ATP = L-threonylcarbamoyladenylate + diphosphate + H2O</text>
        <dbReference type="Rhea" id="RHEA:36407"/>
        <dbReference type="ChEBI" id="CHEBI:15377"/>
        <dbReference type="ChEBI" id="CHEBI:17544"/>
        <dbReference type="ChEBI" id="CHEBI:30616"/>
        <dbReference type="ChEBI" id="CHEBI:33019"/>
        <dbReference type="ChEBI" id="CHEBI:57926"/>
        <dbReference type="ChEBI" id="CHEBI:73682"/>
        <dbReference type="EC" id="2.7.7.87"/>
    </reaction>
</comment>
<keyword evidence="9" id="KW-0067">ATP-binding</keyword>
<keyword evidence="6" id="KW-0819">tRNA processing</keyword>
<dbReference type="PROSITE" id="PS51163">
    <property type="entry name" value="YRDC"/>
    <property type="match status" value="1"/>
</dbReference>
<keyword evidence="8" id="KW-0547">Nucleotide-binding</keyword>
<evidence type="ECO:0000256" key="9">
    <source>
        <dbReference type="ARBA" id="ARBA00022840"/>
    </source>
</evidence>
<accession>A0A2G8RB41</accession>
<keyword evidence="5" id="KW-0808">Transferase</keyword>
<dbReference type="InterPro" id="IPR006070">
    <property type="entry name" value="Sua5-like_dom"/>
</dbReference>
<name>A0A2G8RB41_9RHOB</name>
<keyword evidence="4" id="KW-0963">Cytoplasm</keyword>
<comment type="subcellular location">
    <subcellularLocation>
        <location evidence="1">Cytoplasm</location>
    </subcellularLocation>
</comment>
<dbReference type="Pfam" id="PF01300">
    <property type="entry name" value="Sua5_yciO_yrdC"/>
    <property type="match status" value="1"/>
</dbReference>
<dbReference type="Gene3D" id="3.90.870.10">
    <property type="entry name" value="DHBP synthase"/>
    <property type="match status" value="1"/>
</dbReference>
<dbReference type="GO" id="GO:0061710">
    <property type="term" value="F:L-threonylcarbamoyladenylate synthase"/>
    <property type="evidence" value="ECO:0007669"/>
    <property type="project" value="UniProtKB-EC"/>
</dbReference>
<evidence type="ECO:0000256" key="10">
    <source>
        <dbReference type="ARBA" id="ARBA00029774"/>
    </source>
</evidence>
<dbReference type="GO" id="GO:0006450">
    <property type="term" value="P:regulation of translational fidelity"/>
    <property type="evidence" value="ECO:0007669"/>
    <property type="project" value="TreeGrafter"/>
</dbReference>
<evidence type="ECO:0000256" key="7">
    <source>
        <dbReference type="ARBA" id="ARBA00022695"/>
    </source>
</evidence>
<dbReference type="PANTHER" id="PTHR17490:SF16">
    <property type="entry name" value="THREONYLCARBAMOYL-AMP SYNTHASE"/>
    <property type="match status" value="1"/>
</dbReference>
<keyword evidence="7" id="KW-0548">Nucleotidyltransferase</keyword>
<evidence type="ECO:0000256" key="11">
    <source>
        <dbReference type="ARBA" id="ARBA00048366"/>
    </source>
</evidence>
<dbReference type="RefSeq" id="WP_180287494.1">
    <property type="nucleotide sequence ID" value="NZ_AWWI01000121.1"/>
</dbReference>
<dbReference type="SUPFAM" id="SSF55821">
    <property type="entry name" value="YrdC/RibB"/>
    <property type="match status" value="1"/>
</dbReference>
<evidence type="ECO:0000256" key="6">
    <source>
        <dbReference type="ARBA" id="ARBA00022694"/>
    </source>
</evidence>
<gene>
    <name evidence="13" type="ORF">P775_19210</name>
</gene>
<evidence type="ECO:0000256" key="2">
    <source>
        <dbReference type="ARBA" id="ARBA00007663"/>
    </source>
</evidence>
<dbReference type="AlphaFoldDB" id="A0A2G8RB41"/>
<evidence type="ECO:0000256" key="4">
    <source>
        <dbReference type="ARBA" id="ARBA00022490"/>
    </source>
</evidence>
<evidence type="ECO:0000313" key="13">
    <source>
        <dbReference type="EMBL" id="PIL18703.1"/>
    </source>
</evidence>
<dbReference type="GO" id="GO:0005737">
    <property type="term" value="C:cytoplasm"/>
    <property type="evidence" value="ECO:0007669"/>
    <property type="project" value="UniProtKB-SubCell"/>
</dbReference>
<dbReference type="InterPro" id="IPR017945">
    <property type="entry name" value="DHBP_synth_RibB-like_a/b_dom"/>
</dbReference>
<proteinExistence type="inferred from homology"/>
<comment type="caution">
    <text evidence="13">The sequence shown here is derived from an EMBL/GenBank/DDBJ whole genome shotgun (WGS) entry which is preliminary data.</text>
</comment>
<evidence type="ECO:0000256" key="5">
    <source>
        <dbReference type="ARBA" id="ARBA00022679"/>
    </source>
</evidence>
<keyword evidence="14" id="KW-1185">Reference proteome</keyword>
<evidence type="ECO:0000256" key="1">
    <source>
        <dbReference type="ARBA" id="ARBA00004496"/>
    </source>
</evidence>